<dbReference type="EMBL" id="RCCB01000015">
    <property type="protein sequence ID" value="RLJ23391.1"/>
    <property type="molecule type" value="Genomic_DNA"/>
</dbReference>
<keyword evidence="1" id="KW-1133">Transmembrane helix</keyword>
<evidence type="ECO:0000313" key="4">
    <source>
        <dbReference type="Proteomes" id="UP000233767"/>
    </source>
</evidence>
<evidence type="ECO:0000313" key="5">
    <source>
        <dbReference type="Proteomes" id="UP000275027"/>
    </source>
</evidence>
<reference evidence="2 4" key="1">
    <citation type="submission" date="2017-12" db="EMBL/GenBank/DDBJ databases">
        <title>Genomic Encyclopedia of Type Strains, Phase III (KMG-III): the genomes of soil and plant-associated and newly described type strains.</title>
        <authorList>
            <person name="Whitman W."/>
        </authorList>
    </citation>
    <scope>NUCLEOTIDE SEQUENCE [LARGE SCALE GENOMIC DNA]</scope>
    <source>
        <strain evidence="2 4">IP-10</strain>
    </source>
</reference>
<sequence>MEKQFLLLFLTAIIFFVSLLGRFFFLKMRTYLINKNPNKKLIE</sequence>
<evidence type="ECO:0000313" key="3">
    <source>
        <dbReference type="EMBL" id="RLJ23391.1"/>
    </source>
</evidence>
<keyword evidence="4" id="KW-1185">Reference proteome</keyword>
<proteinExistence type="predicted"/>
<dbReference type="Proteomes" id="UP000275027">
    <property type="component" value="Unassembled WGS sequence"/>
</dbReference>
<evidence type="ECO:0000313" key="2">
    <source>
        <dbReference type="EMBL" id="PKW20113.1"/>
    </source>
</evidence>
<keyword evidence="1" id="KW-0472">Membrane</keyword>
<keyword evidence="1" id="KW-0812">Transmembrane</keyword>
<protein>
    <submittedName>
        <fullName evidence="3">Uncharacterized protein</fullName>
    </submittedName>
</protein>
<dbReference type="Proteomes" id="UP000233767">
    <property type="component" value="Unassembled WGS sequence"/>
</dbReference>
<name>A0A497TW28_9FLAO</name>
<organism evidence="3 5">
    <name type="scientific">Flavobacterium lindanitolerans</name>
    <dbReference type="NCBI Taxonomy" id="428988"/>
    <lineage>
        <taxon>Bacteria</taxon>
        <taxon>Pseudomonadati</taxon>
        <taxon>Bacteroidota</taxon>
        <taxon>Flavobacteriia</taxon>
        <taxon>Flavobacteriales</taxon>
        <taxon>Flavobacteriaceae</taxon>
        <taxon>Flavobacterium</taxon>
    </lineage>
</organism>
<dbReference type="EMBL" id="PJND01000011">
    <property type="protein sequence ID" value="PKW20113.1"/>
    <property type="molecule type" value="Genomic_DNA"/>
</dbReference>
<accession>A0A497TW28</accession>
<reference evidence="3 5" key="2">
    <citation type="submission" date="2018-10" db="EMBL/GenBank/DDBJ databases">
        <title>Genomic Encyclopedia of Archaeal and Bacterial Type Strains, Phase II (KMG-II): from individual species to whole genera.</title>
        <authorList>
            <person name="Goeker M."/>
        </authorList>
    </citation>
    <scope>NUCLEOTIDE SEQUENCE [LARGE SCALE GENOMIC DNA]</scope>
    <source>
        <strain evidence="3 5">DSM 21886</strain>
    </source>
</reference>
<dbReference type="AlphaFoldDB" id="A0A497TW28"/>
<evidence type="ECO:0000256" key="1">
    <source>
        <dbReference type="SAM" id="Phobius"/>
    </source>
</evidence>
<feature type="transmembrane region" description="Helical" evidence="1">
    <location>
        <begin position="6"/>
        <end position="25"/>
    </location>
</feature>
<comment type="caution">
    <text evidence="3">The sequence shown here is derived from an EMBL/GenBank/DDBJ whole genome shotgun (WGS) entry which is preliminary data.</text>
</comment>
<gene>
    <name evidence="2" type="ORF">B0G92_3193</name>
    <name evidence="3" type="ORF">CLV50_3206</name>
</gene>